<organism evidence="1 2">
    <name type="scientific">Escherichia phage vB_EcoP_PhAPEC5</name>
    <dbReference type="NCBI Taxonomy" id="1395983"/>
    <lineage>
        <taxon>Viruses</taxon>
        <taxon>Duplodnaviria</taxon>
        <taxon>Heunggongvirae</taxon>
        <taxon>Uroviricota</taxon>
        <taxon>Caudoviricetes</taxon>
        <taxon>Schitoviridae</taxon>
        <taxon>Enquatrovirinae</taxon>
        <taxon>Gamaleyavirus</taxon>
        <taxon>Gamaleyavirus APEC5</taxon>
    </lineage>
</organism>
<gene>
    <name evidence="1" type="ORF">PhAPEC5_74.1</name>
</gene>
<sequence>MHFYGLSSRSTCPLNLGVGKSPWLGISKPMTMYYEQCEKADEFIGTCLMLGAPITFIRIDTSIEVPEDVTVYIYSSSEPMVATTLTGRLITLYPSSSYLSSGESY</sequence>
<dbReference type="OrthoDB" id="18756at10239"/>
<dbReference type="EMBL" id="KF192075">
    <property type="protein sequence ID" value="AGV99359.1"/>
    <property type="molecule type" value="Genomic_DNA"/>
</dbReference>
<dbReference type="Proteomes" id="UP000027383">
    <property type="component" value="Segment"/>
</dbReference>
<dbReference type="GeneID" id="20283854"/>
<evidence type="ECO:0000313" key="2">
    <source>
        <dbReference type="Proteomes" id="UP000027383"/>
    </source>
</evidence>
<name>A0A067Y199_9CAUD</name>
<protein>
    <submittedName>
        <fullName evidence="1">Uncharacterized protein</fullName>
    </submittedName>
</protein>
<dbReference type="KEGG" id="vg:20283854"/>
<evidence type="ECO:0000313" key="1">
    <source>
        <dbReference type="EMBL" id="AGV99359.1"/>
    </source>
</evidence>
<proteinExistence type="predicted"/>
<reference evidence="1 2" key="1">
    <citation type="journal article" date="2014" name="Vet. Microbiol.">
        <title>A cocktail of in vitro efficient phages is not a guarantee for in vivo therapeutic results against avian colibacillosis.</title>
        <authorList>
            <person name="Tsonos J."/>
            <person name="Oosterik L.H."/>
            <person name="Tuntufye H.N."/>
            <person name="Klumpp J."/>
            <person name="Butaye P."/>
            <person name="De Greve H."/>
            <person name="Hernalsteens J.P."/>
            <person name="Lavigne R."/>
            <person name="Goddeeris B.M."/>
        </authorList>
    </citation>
    <scope>NUCLEOTIDE SEQUENCE [LARGE SCALE GENOMIC DNA]</scope>
</reference>
<accession>A0A067Y199</accession>
<dbReference type="RefSeq" id="YP_009055585.1">
    <property type="nucleotide sequence ID" value="NC_024786.1"/>
</dbReference>
<keyword evidence="2" id="KW-1185">Reference proteome</keyword>